<accession>A0A1Y2HRT4</accession>
<keyword evidence="2" id="KW-1185">Reference proteome</keyword>
<dbReference type="Proteomes" id="UP000193411">
    <property type="component" value="Unassembled WGS sequence"/>
</dbReference>
<dbReference type="AlphaFoldDB" id="A0A1Y2HRT4"/>
<name>A0A1Y2HRT4_9FUNG</name>
<protein>
    <submittedName>
        <fullName evidence="1">Uncharacterized protein</fullName>
    </submittedName>
</protein>
<comment type="caution">
    <text evidence="1">The sequence shown here is derived from an EMBL/GenBank/DDBJ whole genome shotgun (WGS) entry which is preliminary data.</text>
</comment>
<dbReference type="EMBL" id="MCFL01000013">
    <property type="protein sequence ID" value="ORZ37295.1"/>
    <property type="molecule type" value="Genomic_DNA"/>
</dbReference>
<evidence type="ECO:0000313" key="2">
    <source>
        <dbReference type="Proteomes" id="UP000193411"/>
    </source>
</evidence>
<proteinExistence type="predicted"/>
<dbReference type="OrthoDB" id="2791548at2759"/>
<organism evidence="1 2">
    <name type="scientific">Catenaria anguillulae PL171</name>
    <dbReference type="NCBI Taxonomy" id="765915"/>
    <lineage>
        <taxon>Eukaryota</taxon>
        <taxon>Fungi</taxon>
        <taxon>Fungi incertae sedis</taxon>
        <taxon>Blastocladiomycota</taxon>
        <taxon>Blastocladiomycetes</taxon>
        <taxon>Blastocladiales</taxon>
        <taxon>Catenariaceae</taxon>
        <taxon>Catenaria</taxon>
    </lineage>
</organism>
<gene>
    <name evidence="1" type="ORF">BCR44DRAFT_286476</name>
</gene>
<sequence length="197" mass="21713">MEWTLVLRPTKAKADSDSPYCPFSKRLDAILHVICSTDPTLTRCHVQAFLWALREAGVKDVPSYVCSLRDLVPMPVIKSAKCISGRAGLFSFRPVSETVKLFAVDPSVYPHLATLPRRVGGAVHDFTDTPRARKLFESFRVANISHGGHLFFVADFVEWRDPATGATRLARAPSAPAWTSWGRTRVKSMSHCASASG</sequence>
<evidence type="ECO:0000313" key="1">
    <source>
        <dbReference type="EMBL" id="ORZ37295.1"/>
    </source>
</evidence>
<reference evidence="1 2" key="1">
    <citation type="submission" date="2016-07" db="EMBL/GenBank/DDBJ databases">
        <title>Pervasive Adenine N6-methylation of Active Genes in Fungi.</title>
        <authorList>
            <consortium name="DOE Joint Genome Institute"/>
            <person name="Mondo S.J."/>
            <person name="Dannebaum R.O."/>
            <person name="Kuo R.C."/>
            <person name="Labutti K."/>
            <person name="Haridas S."/>
            <person name="Kuo A."/>
            <person name="Salamov A."/>
            <person name="Ahrendt S.R."/>
            <person name="Lipzen A."/>
            <person name="Sullivan W."/>
            <person name="Andreopoulos W.B."/>
            <person name="Clum A."/>
            <person name="Lindquist E."/>
            <person name="Daum C."/>
            <person name="Ramamoorthy G.K."/>
            <person name="Gryganskyi A."/>
            <person name="Culley D."/>
            <person name="Magnuson J.K."/>
            <person name="James T.Y."/>
            <person name="O'Malley M.A."/>
            <person name="Stajich J.E."/>
            <person name="Spatafora J.W."/>
            <person name="Visel A."/>
            <person name="Grigoriev I.V."/>
        </authorList>
    </citation>
    <scope>NUCLEOTIDE SEQUENCE [LARGE SCALE GENOMIC DNA]</scope>
    <source>
        <strain evidence="1 2">PL171</strain>
    </source>
</reference>